<evidence type="ECO:0000313" key="2">
    <source>
        <dbReference type="EMBL" id="KUJ76283.1"/>
    </source>
</evidence>
<dbReference type="CDD" id="cd07302">
    <property type="entry name" value="CHD"/>
    <property type="match status" value="1"/>
</dbReference>
<evidence type="ECO:0000313" key="3">
    <source>
        <dbReference type="Proteomes" id="UP000053791"/>
    </source>
</evidence>
<proteinExistence type="predicted"/>
<dbReference type="SUPFAM" id="SSF54427">
    <property type="entry name" value="NTF2-like"/>
    <property type="match status" value="1"/>
</dbReference>
<dbReference type="AlphaFoldDB" id="A0A0X3TKK4"/>
<keyword evidence="3" id="KW-1185">Reference proteome</keyword>
<dbReference type="GO" id="GO:0035556">
    <property type="term" value="P:intracellular signal transduction"/>
    <property type="evidence" value="ECO:0007669"/>
    <property type="project" value="InterPro"/>
</dbReference>
<dbReference type="InterPro" id="IPR001054">
    <property type="entry name" value="A/G_cyclase"/>
</dbReference>
<dbReference type="InterPro" id="IPR032710">
    <property type="entry name" value="NTF2-like_dom_sf"/>
</dbReference>
<dbReference type="GO" id="GO:0004016">
    <property type="term" value="F:adenylate cyclase activity"/>
    <property type="evidence" value="ECO:0007669"/>
    <property type="project" value="UniProtKB-ARBA"/>
</dbReference>
<dbReference type="EMBL" id="LQBQ01000036">
    <property type="protein sequence ID" value="KUJ76283.1"/>
    <property type="molecule type" value="Genomic_DNA"/>
</dbReference>
<dbReference type="PROSITE" id="PS50125">
    <property type="entry name" value="GUANYLATE_CYCLASE_2"/>
    <property type="match status" value="1"/>
</dbReference>
<dbReference type="Proteomes" id="UP000053791">
    <property type="component" value="Unassembled WGS sequence"/>
</dbReference>
<gene>
    <name evidence="2" type="ORF">AVO45_13330</name>
</gene>
<dbReference type="InterPro" id="IPR037401">
    <property type="entry name" value="SnoaL-like"/>
</dbReference>
<feature type="domain" description="Guanylate cyclase" evidence="1">
    <location>
        <begin position="155"/>
        <end position="266"/>
    </location>
</feature>
<dbReference type="Pfam" id="PF00211">
    <property type="entry name" value="Guanylate_cyc"/>
    <property type="match status" value="1"/>
</dbReference>
<dbReference type="PANTHER" id="PTHR43081:SF19">
    <property type="entry name" value="PH-SENSITIVE ADENYLATE CYCLASE RV1264"/>
    <property type="match status" value="1"/>
</dbReference>
<organism evidence="2 3">
    <name type="scientific">Ruegeria marisrubri</name>
    <dbReference type="NCBI Taxonomy" id="1685379"/>
    <lineage>
        <taxon>Bacteria</taxon>
        <taxon>Pseudomonadati</taxon>
        <taxon>Pseudomonadota</taxon>
        <taxon>Alphaproteobacteria</taxon>
        <taxon>Rhodobacterales</taxon>
        <taxon>Roseobacteraceae</taxon>
        <taxon>Ruegeria</taxon>
    </lineage>
</organism>
<dbReference type="GO" id="GO:0006171">
    <property type="term" value="P:cAMP biosynthetic process"/>
    <property type="evidence" value="ECO:0007669"/>
    <property type="project" value="TreeGrafter"/>
</dbReference>
<dbReference type="Gene3D" id="3.30.70.1230">
    <property type="entry name" value="Nucleotide cyclase"/>
    <property type="match status" value="1"/>
</dbReference>
<name>A0A0X3TKK4_9RHOB</name>
<dbReference type="SMART" id="SM00044">
    <property type="entry name" value="CYCc"/>
    <property type="match status" value="1"/>
</dbReference>
<sequence length="316" mass="34459">MLAISRRLHQAILTGNTEILPGFFSVGEEMRFIGTAENEYWNGSVVSEGVADFFSEVPDILAAEEIQSEAFENGETGWASFVYRVHFSGLPKPSLQRETYVFVLDGARWKIVQRHGSAPVPNAVHMGTEQTAIQRLVDAARDEGPELEQTEGLASILFTDLEASTELAAALGDARWSSLINDHFRDIADIVEAQGGQFVKSLGDGTLSSFPSAQQALKAAVEMQKAVVSRNQDPQLGLRIGIHTGEVVQNRGDFFGAVVNKAARITTMASAGQILVSDVTCTMAGDARDMTFSEPVSVFFKGFEGKHLLHRLEWKP</sequence>
<evidence type="ECO:0000259" key="1">
    <source>
        <dbReference type="PROSITE" id="PS50125"/>
    </source>
</evidence>
<protein>
    <recommendedName>
        <fullName evidence="1">Guanylate cyclase domain-containing protein</fullName>
    </recommendedName>
</protein>
<accession>A0A0X3TKK4</accession>
<dbReference type="PANTHER" id="PTHR43081">
    <property type="entry name" value="ADENYLATE CYCLASE, TERMINAL-DIFFERENTIATION SPECIFIC-RELATED"/>
    <property type="match status" value="1"/>
</dbReference>
<dbReference type="SUPFAM" id="SSF55073">
    <property type="entry name" value="Nucleotide cyclase"/>
    <property type="match status" value="1"/>
</dbReference>
<comment type="caution">
    <text evidence="2">The sequence shown here is derived from an EMBL/GenBank/DDBJ whole genome shotgun (WGS) entry which is preliminary data.</text>
</comment>
<dbReference type="Pfam" id="PF13474">
    <property type="entry name" value="SnoaL_3"/>
    <property type="match status" value="1"/>
</dbReference>
<reference evidence="2 3" key="1">
    <citation type="submission" date="2015-12" db="EMBL/GenBank/DDBJ databases">
        <authorList>
            <person name="Shamseldin A."/>
            <person name="Moawad H."/>
            <person name="Abd El-Rahim W.M."/>
            <person name="Sadowsky M.J."/>
        </authorList>
    </citation>
    <scope>NUCLEOTIDE SEQUENCE [LARGE SCALE GENOMIC DNA]</scope>
    <source>
        <strain evidence="2 3">ZGT118</strain>
    </source>
</reference>
<dbReference type="STRING" id="1685379.AVO45_13330"/>
<dbReference type="InterPro" id="IPR029787">
    <property type="entry name" value="Nucleotide_cyclase"/>
</dbReference>
<dbReference type="InterPro" id="IPR050697">
    <property type="entry name" value="Adenylyl/Guanylyl_Cyclase_3/4"/>
</dbReference>
<dbReference type="Gene3D" id="3.10.450.50">
    <property type="match status" value="1"/>
</dbReference>